<dbReference type="Gene3D" id="3.40.50.2000">
    <property type="entry name" value="Glycogen Phosphorylase B"/>
    <property type="match status" value="2"/>
</dbReference>
<keyword evidence="2 3" id="KW-0808">Transferase</keyword>
<sequence length="356" mass="39191">MVPDAINLSSVQRILVVKLRHHGDVLLSSPVFQVLRNRAPHAELDALVYADTRDMLAGHPAIANLHTVDRAWKRQGLVAQARHEGALIKTLSARKYQLILHLTDHWRGAWLAQALRPRWSVAPNRASRFWRWSFSHRYPVAASRHTVETNLDALRRVGVYPEESEKRLVMEPGPEATQRVDALLAAQGLAPKSFIHAHPTSRWLFKAWTEAKNAELLRALVRDGHRVVVTCAPDAREQAILGRILAAAGPGVTDLSGQLTLREMGALTGRARLFFGVDSAPMHIASAMGTPVVTLFGPSGEAMWGPWMVPHRIVTSGHPCRPCGNDGCGGGKISECLTQLPVERVHSAINDLLARP</sequence>
<dbReference type="PANTHER" id="PTHR30160">
    <property type="entry name" value="TETRAACYLDISACCHARIDE 4'-KINASE-RELATED"/>
    <property type="match status" value="1"/>
</dbReference>
<dbReference type="GO" id="GO:0008713">
    <property type="term" value="F:ADP-heptose-lipopolysaccharide heptosyltransferase activity"/>
    <property type="evidence" value="ECO:0007669"/>
    <property type="project" value="TreeGrafter"/>
</dbReference>
<dbReference type="SUPFAM" id="SSF53756">
    <property type="entry name" value="UDP-Glycosyltransferase/glycogen phosphorylase"/>
    <property type="match status" value="1"/>
</dbReference>
<dbReference type="InterPro" id="IPR051199">
    <property type="entry name" value="LPS_LOS_Heptosyltrfase"/>
</dbReference>
<proteinExistence type="predicted"/>
<dbReference type="RefSeq" id="WP_171164562.1">
    <property type="nucleotide sequence ID" value="NZ_CP053073.1"/>
</dbReference>
<protein>
    <submittedName>
        <fullName evidence="3">Lipopolysaccharide core heptosyltransferase RfaQ</fullName>
        <ecNumber evidence="3">2.-.-.-</ecNumber>
    </submittedName>
</protein>
<dbReference type="GO" id="GO:0009244">
    <property type="term" value="P:lipopolysaccharide core region biosynthetic process"/>
    <property type="evidence" value="ECO:0007669"/>
    <property type="project" value="TreeGrafter"/>
</dbReference>
<evidence type="ECO:0000313" key="4">
    <source>
        <dbReference type="Proteomes" id="UP000503096"/>
    </source>
</evidence>
<evidence type="ECO:0000256" key="2">
    <source>
        <dbReference type="ARBA" id="ARBA00022679"/>
    </source>
</evidence>
<evidence type="ECO:0000313" key="3">
    <source>
        <dbReference type="EMBL" id="QJR16455.1"/>
    </source>
</evidence>
<dbReference type="EC" id="2.-.-.-" evidence="3"/>
<name>A0A6M4HBI7_9PROT</name>
<gene>
    <name evidence="3" type="primary">rfaQ_1</name>
    <name evidence="3" type="ORF">DSM104440_03290</name>
</gene>
<dbReference type="Proteomes" id="UP000503096">
    <property type="component" value="Chromosome"/>
</dbReference>
<dbReference type="Pfam" id="PF01075">
    <property type="entry name" value="Glyco_transf_9"/>
    <property type="match status" value="1"/>
</dbReference>
<accession>A0A6M4HBI7</accession>
<organism evidence="3 4">
    <name type="scientific">Usitatibacter palustris</name>
    <dbReference type="NCBI Taxonomy" id="2732487"/>
    <lineage>
        <taxon>Bacteria</taxon>
        <taxon>Pseudomonadati</taxon>
        <taxon>Pseudomonadota</taxon>
        <taxon>Betaproteobacteria</taxon>
        <taxon>Nitrosomonadales</taxon>
        <taxon>Usitatibacteraceae</taxon>
        <taxon>Usitatibacter</taxon>
    </lineage>
</organism>
<keyword evidence="4" id="KW-1185">Reference proteome</keyword>
<dbReference type="CDD" id="cd03789">
    <property type="entry name" value="GT9_LPS_heptosyltransferase"/>
    <property type="match status" value="1"/>
</dbReference>
<evidence type="ECO:0000256" key="1">
    <source>
        <dbReference type="ARBA" id="ARBA00022676"/>
    </source>
</evidence>
<reference evidence="3 4" key="1">
    <citation type="submission" date="2020-04" db="EMBL/GenBank/DDBJ databases">
        <title>Usitatibacter rugosus gen. nov., sp. nov. and Usitatibacter palustris sp. nov., novel members of Usitatibacteraceae fam. nov. within the order Nitrosomonadales isolated from soil.</title>
        <authorList>
            <person name="Huber K.J."/>
            <person name="Neumann-Schaal M."/>
            <person name="Geppert A."/>
            <person name="Luckner M."/>
            <person name="Wanner G."/>
            <person name="Overmann J."/>
        </authorList>
    </citation>
    <scope>NUCLEOTIDE SEQUENCE [LARGE SCALE GENOMIC DNA]</scope>
    <source>
        <strain evidence="3 4">Swamp67</strain>
    </source>
</reference>
<dbReference type="GO" id="GO:0005829">
    <property type="term" value="C:cytosol"/>
    <property type="evidence" value="ECO:0007669"/>
    <property type="project" value="TreeGrafter"/>
</dbReference>
<dbReference type="NCBIfam" id="TIGR02201">
    <property type="entry name" value="heptsyl_trn_III"/>
    <property type="match status" value="1"/>
</dbReference>
<keyword evidence="1" id="KW-0328">Glycosyltransferase</keyword>
<dbReference type="EMBL" id="CP053073">
    <property type="protein sequence ID" value="QJR16455.1"/>
    <property type="molecule type" value="Genomic_DNA"/>
</dbReference>
<dbReference type="AlphaFoldDB" id="A0A6M4HBI7"/>
<dbReference type="InterPro" id="IPR011916">
    <property type="entry name" value="LipoPS_heptosylTferase-III"/>
</dbReference>
<dbReference type="InterPro" id="IPR002201">
    <property type="entry name" value="Glyco_trans_9"/>
</dbReference>
<dbReference type="PANTHER" id="PTHR30160:SF1">
    <property type="entry name" value="LIPOPOLYSACCHARIDE 1,2-N-ACETYLGLUCOSAMINETRANSFERASE-RELATED"/>
    <property type="match status" value="1"/>
</dbReference>
<dbReference type="InParanoid" id="A0A6M4HBI7"/>
<dbReference type="KEGG" id="upl:DSM104440_03290"/>
<dbReference type="FunCoup" id="A0A6M4HBI7">
    <property type="interactions" value="92"/>
</dbReference>